<proteinExistence type="predicted"/>
<evidence type="ECO:0000256" key="1">
    <source>
        <dbReference type="SAM" id="Phobius"/>
    </source>
</evidence>
<dbReference type="RefSeq" id="WP_186637253.1">
    <property type="nucleotide sequence ID" value="NZ_JACOAF010000024.1"/>
</dbReference>
<keyword evidence="1" id="KW-1133">Transmembrane helix</keyword>
<organism evidence="2 3">
    <name type="scientific">Rufibacter sediminis</name>
    <dbReference type="NCBI Taxonomy" id="2762756"/>
    <lineage>
        <taxon>Bacteria</taxon>
        <taxon>Pseudomonadati</taxon>
        <taxon>Bacteroidota</taxon>
        <taxon>Cytophagia</taxon>
        <taxon>Cytophagales</taxon>
        <taxon>Hymenobacteraceae</taxon>
        <taxon>Rufibacter</taxon>
    </lineage>
</organism>
<reference evidence="2 3" key="1">
    <citation type="journal article" date="2019" name="Int. J. Syst. Evol. Microbiol.">
        <title>Rufibacter sediminis sp. nov., isolated from freshwater lake sediment.</title>
        <authorList>
            <person name="Qu J.H."/>
            <person name="Zhang L.J."/>
            <person name="Fu Y.H."/>
            <person name="Li H.F."/>
        </authorList>
    </citation>
    <scope>NUCLEOTIDE SEQUENCE [LARGE SCALE GENOMIC DNA]</scope>
    <source>
        <strain evidence="2 3">H-1</strain>
    </source>
</reference>
<sequence length="102" mass="11511">VTFLLDEKSNQKNHEEKKLADAQTVFSSLLMTPGEGLLFHSSDRPLRLVTFLLALPLASGYASGPVKRRRMFMYRVKELLQYLYRPADGVEELAVVGVLTNN</sequence>
<dbReference type="EMBL" id="JACOAF010000024">
    <property type="protein sequence ID" value="MBC3540162.1"/>
    <property type="molecule type" value="Genomic_DNA"/>
</dbReference>
<gene>
    <name evidence="2" type="ORF">H7U12_10750</name>
</gene>
<keyword evidence="3" id="KW-1185">Reference proteome</keyword>
<comment type="caution">
    <text evidence="2">The sequence shown here is derived from an EMBL/GenBank/DDBJ whole genome shotgun (WGS) entry which is preliminary data.</text>
</comment>
<keyword evidence="1" id="KW-0812">Transmembrane</keyword>
<dbReference type="Proteomes" id="UP000659698">
    <property type="component" value="Unassembled WGS sequence"/>
</dbReference>
<accession>A0ABR6VSM4</accession>
<name>A0ABR6VSM4_9BACT</name>
<protein>
    <submittedName>
        <fullName evidence="2">Uncharacterized protein</fullName>
    </submittedName>
</protein>
<feature type="non-terminal residue" evidence="2">
    <location>
        <position position="1"/>
    </location>
</feature>
<evidence type="ECO:0000313" key="3">
    <source>
        <dbReference type="Proteomes" id="UP000659698"/>
    </source>
</evidence>
<evidence type="ECO:0000313" key="2">
    <source>
        <dbReference type="EMBL" id="MBC3540162.1"/>
    </source>
</evidence>
<keyword evidence="1" id="KW-0472">Membrane</keyword>
<feature type="transmembrane region" description="Helical" evidence="1">
    <location>
        <begin position="46"/>
        <end position="64"/>
    </location>
</feature>